<dbReference type="AlphaFoldDB" id="A0A815J2R2"/>
<sequence>MGTVPRLDQLSPNWLKLPWLIEL</sequence>
<dbReference type="EMBL" id="CAJOBH010264205">
    <property type="protein sequence ID" value="CAF5159293.1"/>
    <property type="molecule type" value="Genomic_DNA"/>
</dbReference>
<dbReference type="Proteomes" id="UP000681967">
    <property type="component" value="Unassembled WGS sequence"/>
</dbReference>
<evidence type="ECO:0000313" key="2">
    <source>
        <dbReference type="EMBL" id="CAF4257263.1"/>
    </source>
</evidence>
<dbReference type="EMBL" id="CAJNOW010003162">
    <property type="protein sequence ID" value="CAF1372543.1"/>
    <property type="molecule type" value="Genomic_DNA"/>
</dbReference>
<feature type="non-terminal residue" evidence="1">
    <location>
        <position position="23"/>
    </location>
</feature>
<reference evidence="1" key="1">
    <citation type="submission" date="2021-02" db="EMBL/GenBank/DDBJ databases">
        <authorList>
            <person name="Nowell W R."/>
        </authorList>
    </citation>
    <scope>NUCLEOTIDE SEQUENCE</scope>
</reference>
<evidence type="ECO:0000313" key="1">
    <source>
        <dbReference type="EMBL" id="CAF1372543.1"/>
    </source>
</evidence>
<dbReference type="Proteomes" id="UP000663834">
    <property type="component" value="Unassembled WGS sequence"/>
</dbReference>
<proteinExistence type="predicted"/>
<evidence type="ECO:0000313" key="4">
    <source>
        <dbReference type="Proteomes" id="UP000663834"/>
    </source>
</evidence>
<name>A0A815J2R2_9BILA</name>
<evidence type="ECO:0000313" key="3">
    <source>
        <dbReference type="EMBL" id="CAF5159293.1"/>
    </source>
</evidence>
<accession>A0A815J2R2</accession>
<dbReference type="EMBL" id="CAJOBJ010028194">
    <property type="protein sequence ID" value="CAF4257263.1"/>
    <property type="molecule type" value="Genomic_DNA"/>
</dbReference>
<comment type="caution">
    <text evidence="1">The sequence shown here is derived from an EMBL/GenBank/DDBJ whole genome shotgun (WGS) entry which is preliminary data.</text>
</comment>
<dbReference type="Proteomes" id="UP000681720">
    <property type="component" value="Unassembled WGS sequence"/>
</dbReference>
<protein>
    <submittedName>
        <fullName evidence="1">Uncharacterized protein</fullName>
    </submittedName>
</protein>
<gene>
    <name evidence="3" type="ORF">BYL167_LOCUS74123</name>
    <name evidence="2" type="ORF">GIL414_LOCUS23953</name>
    <name evidence="1" type="ORF">KQP761_LOCUS8294</name>
</gene>
<organism evidence="1 4">
    <name type="scientific">Rotaria magnacalcarata</name>
    <dbReference type="NCBI Taxonomy" id="392030"/>
    <lineage>
        <taxon>Eukaryota</taxon>
        <taxon>Metazoa</taxon>
        <taxon>Spiralia</taxon>
        <taxon>Gnathifera</taxon>
        <taxon>Rotifera</taxon>
        <taxon>Eurotatoria</taxon>
        <taxon>Bdelloidea</taxon>
        <taxon>Philodinida</taxon>
        <taxon>Philodinidae</taxon>
        <taxon>Rotaria</taxon>
    </lineage>
</organism>